<organism evidence="1 2">
    <name type="scientific">Exophiala sideris</name>
    <dbReference type="NCBI Taxonomy" id="1016849"/>
    <lineage>
        <taxon>Eukaryota</taxon>
        <taxon>Fungi</taxon>
        <taxon>Dikarya</taxon>
        <taxon>Ascomycota</taxon>
        <taxon>Pezizomycotina</taxon>
        <taxon>Eurotiomycetes</taxon>
        <taxon>Chaetothyriomycetidae</taxon>
        <taxon>Chaetothyriales</taxon>
        <taxon>Herpotrichiellaceae</taxon>
        <taxon>Exophiala</taxon>
    </lineage>
</organism>
<reference evidence="1 2" key="1">
    <citation type="submission" date="2023-08" db="EMBL/GenBank/DDBJ databases">
        <title>Black Yeasts Isolated from many extreme environments.</title>
        <authorList>
            <person name="Coleine C."/>
            <person name="Stajich J.E."/>
            <person name="Selbmann L."/>
        </authorList>
    </citation>
    <scope>NUCLEOTIDE SEQUENCE [LARGE SCALE GENOMIC DNA]</scope>
    <source>
        <strain evidence="1 2">CCFEE 6328</strain>
    </source>
</reference>
<sequence>MGFPPGVCQREARRQPETLRMSYLERHLREFWIVGEICLHMIDVVKSALGHFEIHAENMDLVMRPYDHDDEEAPKASSNVPQKMTAFPTLTLDLTDAYSVDVLHDLRENFMVQLAEVDVHKNPQFLHTRGESKGKLKHTAPKEGKFNQAQIHSIANLIFVEMLGEPAFTRLTHLVKWYNHSTTESPF</sequence>
<accession>A0ABR0IYR1</accession>
<evidence type="ECO:0000313" key="2">
    <source>
        <dbReference type="Proteomes" id="UP001345691"/>
    </source>
</evidence>
<dbReference type="EMBL" id="JAVRRF010000037">
    <property type="protein sequence ID" value="KAK5050658.1"/>
    <property type="molecule type" value="Genomic_DNA"/>
</dbReference>
<protein>
    <submittedName>
        <fullName evidence="1">Uncharacterized protein</fullName>
    </submittedName>
</protein>
<evidence type="ECO:0000313" key="1">
    <source>
        <dbReference type="EMBL" id="KAK5050658.1"/>
    </source>
</evidence>
<gene>
    <name evidence="1" type="ORF">LTR69_010514</name>
</gene>
<proteinExistence type="predicted"/>
<dbReference type="Proteomes" id="UP001345691">
    <property type="component" value="Unassembled WGS sequence"/>
</dbReference>
<name>A0ABR0IYR1_9EURO</name>
<keyword evidence="2" id="KW-1185">Reference proteome</keyword>
<comment type="caution">
    <text evidence="1">The sequence shown here is derived from an EMBL/GenBank/DDBJ whole genome shotgun (WGS) entry which is preliminary data.</text>
</comment>